<evidence type="ECO:0000256" key="1">
    <source>
        <dbReference type="SAM" id="MobiDB-lite"/>
    </source>
</evidence>
<feature type="compositionally biased region" description="Polar residues" evidence="1">
    <location>
        <begin position="274"/>
        <end position="290"/>
    </location>
</feature>
<evidence type="ECO:0000313" key="4">
    <source>
        <dbReference type="Proteomes" id="UP000220133"/>
    </source>
</evidence>
<feature type="chain" id="PRO_5012651802" description="Prolyl-tRNA synthetase" evidence="2">
    <location>
        <begin position="24"/>
        <end position="351"/>
    </location>
</feature>
<evidence type="ECO:0000313" key="3">
    <source>
        <dbReference type="EMBL" id="ATL48077.1"/>
    </source>
</evidence>
<accession>A0A291QVW2</accession>
<dbReference type="EMBL" id="CP023777">
    <property type="protein sequence ID" value="ATL48077.1"/>
    <property type="molecule type" value="Genomic_DNA"/>
</dbReference>
<dbReference type="PROSITE" id="PS51257">
    <property type="entry name" value="PROKAR_LIPOPROTEIN"/>
    <property type="match status" value="1"/>
</dbReference>
<evidence type="ECO:0000256" key="2">
    <source>
        <dbReference type="SAM" id="SignalP"/>
    </source>
</evidence>
<sequence length="351" mass="39294">MQMKPILYGAGVLLFLLSSCSSAYKTAKTPDDVYYSSGRSKKAYASNKSPDKAIELEETQKYVTYDDDGNATYVNGSEDENEYARRINRFHNDYSGNYWDGYNSGYNAGFRNGAWANSWYSPYSMWYSPYSSWYSPYYSSWGYPGWSMGFGLGWRSSFYFGYGWGSPFYNSWYSPWYYPGHYYYGGGGYYGHPGYYTSRPGSSWGPRSTSRGSYTRTVRTVNNQFTNSSGARAPRVVRSANDGGRIAAPGTSSGISSPRRVFRGAPNERAITSPAYNNYRRSTNNGSYSPPSRPTRVYRDVRPSNSNYNRSSAPTRSYTPSRSSSAPVRSVSPPSSGSRSSGASRPVRSRG</sequence>
<evidence type="ECO:0008006" key="5">
    <source>
        <dbReference type="Google" id="ProtNLM"/>
    </source>
</evidence>
<gene>
    <name evidence="3" type="ORF">COR50_13390</name>
</gene>
<keyword evidence="2" id="KW-0732">Signal</keyword>
<proteinExistence type="predicted"/>
<dbReference type="AlphaFoldDB" id="A0A291QVW2"/>
<reference evidence="3 4" key="1">
    <citation type="submission" date="2017-10" db="EMBL/GenBank/DDBJ databases">
        <title>Paenichitinophaga pekingensis gen. nov., sp. nov., isolated from activated sludge.</title>
        <authorList>
            <person name="Jin D."/>
            <person name="Kong X."/>
            <person name="Deng Y."/>
            <person name="Bai Z."/>
        </authorList>
    </citation>
    <scope>NUCLEOTIDE SEQUENCE [LARGE SCALE GENOMIC DNA]</scope>
    <source>
        <strain evidence="3 4">13</strain>
    </source>
</reference>
<dbReference type="KEGG" id="cbae:COR50_13390"/>
<organism evidence="3 4">
    <name type="scientific">Chitinophaga caeni</name>
    <dbReference type="NCBI Taxonomy" id="2029983"/>
    <lineage>
        <taxon>Bacteria</taxon>
        <taxon>Pseudomonadati</taxon>
        <taxon>Bacteroidota</taxon>
        <taxon>Chitinophagia</taxon>
        <taxon>Chitinophagales</taxon>
        <taxon>Chitinophagaceae</taxon>
        <taxon>Chitinophaga</taxon>
    </lineage>
</organism>
<name>A0A291QVW2_9BACT</name>
<feature type="compositionally biased region" description="Low complexity" evidence="1">
    <location>
        <begin position="310"/>
        <end position="351"/>
    </location>
</feature>
<protein>
    <recommendedName>
        <fullName evidence="5">Prolyl-tRNA synthetase</fullName>
    </recommendedName>
</protein>
<keyword evidence="4" id="KW-1185">Reference proteome</keyword>
<feature type="region of interest" description="Disordered" evidence="1">
    <location>
        <begin position="223"/>
        <end position="351"/>
    </location>
</feature>
<dbReference type="Proteomes" id="UP000220133">
    <property type="component" value="Chromosome"/>
</dbReference>
<feature type="signal peptide" evidence="2">
    <location>
        <begin position="1"/>
        <end position="23"/>
    </location>
</feature>